<dbReference type="Proteomes" id="UP001295794">
    <property type="component" value="Unassembled WGS sequence"/>
</dbReference>
<dbReference type="AlphaFoldDB" id="A0AAD2HWI6"/>
<feature type="region of interest" description="Disordered" evidence="1">
    <location>
        <begin position="72"/>
        <end position="99"/>
    </location>
</feature>
<keyword evidence="3" id="KW-1185">Reference proteome</keyword>
<dbReference type="EMBL" id="CAVNYO010000466">
    <property type="protein sequence ID" value="CAK5283275.1"/>
    <property type="molecule type" value="Genomic_DNA"/>
</dbReference>
<sequence length="99" mass="10614">MPRKPMRSDTFSGTGQSATAPTLSRLGFKPDGPTTAPANKTSVKKSFVFDGESDSCFSRHLVKKRFRFANLTSNTSPGRQISSIQLTSSRPIMSSSAAA</sequence>
<comment type="caution">
    <text evidence="2">The sequence shown here is derived from an EMBL/GenBank/DDBJ whole genome shotgun (WGS) entry which is preliminary data.</text>
</comment>
<protein>
    <submittedName>
        <fullName evidence="2">Uncharacterized protein</fullName>
    </submittedName>
</protein>
<evidence type="ECO:0000313" key="3">
    <source>
        <dbReference type="Proteomes" id="UP001295794"/>
    </source>
</evidence>
<organism evidence="2 3">
    <name type="scientific">Mycena citricolor</name>
    <dbReference type="NCBI Taxonomy" id="2018698"/>
    <lineage>
        <taxon>Eukaryota</taxon>
        <taxon>Fungi</taxon>
        <taxon>Dikarya</taxon>
        <taxon>Basidiomycota</taxon>
        <taxon>Agaricomycotina</taxon>
        <taxon>Agaricomycetes</taxon>
        <taxon>Agaricomycetidae</taxon>
        <taxon>Agaricales</taxon>
        <taxon>Marasmiineae</taxon>
        <taxon>Mycenaceae</taxon>
        <taxon>Mycena</taxon>
    </lineage>
</organism>
<accession>A0AAD2HWI6</accession>
<gene>
    <name evidence="2" type="ORF">MYCIT1_LOCUS35698</name>
</gene>
<feature type="non-terminal residue" evidence="2">
    <location>
        <position position="99"/>
    </location>
</feature>
<evidence type="ECO:0000256" key="1">
    <source>
        <dbReference type="SAM" id="MobiDB-lite"/>
    </source>
</evidence>
<proteinExistence type="predicted"/>
<evidence type="ECO:0000313" key="2">
    <source>
        <dbReference type="EMBL" id="CAK5283275.1"/>
    </source>
</evidence>
<reference evidence="2" key="1">
    <citation type="submission" date="2023-11" db="EMBL/GenBank/DDBJ databases">
        <authorList>
            <person name="De Vega J J."/>
            <person name="De Vega J J."/>
        </authorList>
    </citation>
    <scope>NUCLEOTIDE SEQUENCE</scope>
</reference>
<feature type="compositionally biased region" description="Polar residues" evidence="1">
    <location>
        <begin position="9"/>
        <end position="22"/>
    </location>
</feature>
<feature type="region of interest" description="Disordered" evidence="1">
    <location>
        <begin position="1"/>
        <end position="41"/>
    </location>
</feature>
<name>A0AAD2HWI6_9AGAR</name>